<gene>
    <name evidence="1" type="ORF">QAD02_006408</name>
</gene>
<reference evidence="1" key="1">
    <citation type="submission" date="2023-04" db="EMBL/GenBank/DDBJ databases">
        <title>A chromosome-level genome assembly of the parasitoid wasp Eretmocerus hayati.</title>
        <authorList>
            <person name="Zhong Y."/>
            <person name="Liu S."/>
            <person name="Liu Y."/>
        </authorList>
    </citation>
    <scope>NUCLEOTIDE SEQUENCE</scope>
    <source>
        <strain evidence="1">ZJU_SS_LIU_2023</strain>
    </source>
</reference>
<comment type="caution">
    <text evidence="1">The sequence shown here is derived from an EMBL/GenBank/DDBJ whole genome shotgun (WGS) entry which is preliminary data.</text>
</comment>
<evidence type="ECO:0000313" key="1">
    <source>
        <dbReference type="EMBL" id="KAJ8664746.1"/>
    </source>
</evidence>
<dbReference type="Proteomes" id="UP001239111">
    <property type="component" value="Chromosome 4"/>
</dbReference>
<sequence length="254" mass="28087">MNFMYYLFCPTIFQVIPADRRAIADKDNQETWASESEQPTDHNQTKIPHEKFQDPASDDNNQTSQLTSRNHETRRSKSKKVKSYLKRCKGALGRSDSTDQSQKKAEKSSCSAWYVDDGELETESKEAFVSNETQNQKTLGTQEVEIGGDEDVRHEGLFEFCKVQGSEGGVILGDDGKGQNSGQVLGDGVEEEDKCDEDVGLSECGSSDTLIAESKEDCEDDAAHDGAGILPDVEVSFSSFSKTLAFSLFMIKFC</sequence>
<evidence type="ECO:0000313" key="2">
    <source>
        <dbReference type="Proteomes" id="UP001239111"/>
    </source>
</evidence>
<proteinExistence type="predicted"/>
<protein>
    <submittedName>
        <fullName evidence="1">Uncharacterized protein</fullName>
    </submittedName>
</protein>
<name>A0ACC2N147_9HYME</name>
<keyword evidence="2" id="KW-1185">Reference proteome</keyword>
<organism evidence="1 2">
    <name type="scientific">Eretmocerus hayati</name>
    <dbReference type="NCBI Taxonomy" id="131215"/>
    <lineage>
        <taxon>Eukaryota</taxon>
        <taxon>Metazoa</taxon>
        <taxon>Ecdysozoa</taxon>
        <taxon>Arthropoda</taxon>
        <taxon>Hexapoda</taxon>
        <taxon>Insecta</taxon>
        <taxon>Pterygota</taxon>
        <taxon>Neoptera</taxon>
        <taxon>Endopterygota</taxon>
        <taxon>Hymenoptera</taxon>
        <taxon>Apocrita</taxon>
        <taxon>Proctotrupomorpha</taxon>
        <taxon>Chalcidoidea</taxon>
        <taxon>Aphelinidae</taxon>
        <taxon>Aphelininae</taxon>
        <taxon>Eretmocerus</taxon>
    </lineage>
</organism>
<dbReference type="EMBL" id="CM056744">
    <property type="protein sequence ID" value="KAJ8664746.1"/>
    <property type="molecule type" value="Genomic_DNA"/>
</dbReference>
<accession>A0ACC2N147</accession>